<dbReference type="InterPro" id="IPR054542">
    <property type="entry name" value="Cys_met_metab_PP"/>
</dbReference>
<evidence type="ECO:0000313" key="10">
    <source>
        <dbReference type="EMBL" id="MBB3929371.1"/>
    </source>
</evidence>
<dbReference type="CDD" id="cd00614">
    <property type="entry name" value="CGS_like"/>
    <property type="match status" value="1"/>
</dbReference>
<dbReference type="GO" id="GO:0030170">
    <property type="term" value="F:pyridoxal phosphate binding"/>
    <property type="evidence" value="ECO:0007669"/>
    <property type="project" value="InterPro"/>
</dbReference>
<dbReference type="Pfam" id="PF01053">
    <property type="entry name" value="Cys_Met_Meta_PP"/>
    <property type="match status" value="1"/>
</dbReference>
<comment type="catalytic activity">
    <reaction evidence="7">
        <text>an S-substituted L-cysteine + H2O = a thiol + pyruvate + NH4(+)</text>
        <dbReference type="Rhea" id="RHEA:18121"/>
        <dbReference type="ChEBI" id="CHEBI:15361"/>
        <dbReference type="ChEBI" id="CHEBI:15377"/>
        <dbReference type="ChEBI" id="CHEBI:28938"/>
        <dbReference type="ChEBI" id="CHEBI:29256"/>
        <dbReference type="ChEBI" id="CHEBI:58717"/>
        <dbReference type="EC" id="4.4.1.13"/>
    </reaction>
</comment>
<dbReference type="RefSeq" id="WP_183397035.1">
    <property type="nucleotide sequence ID" value="NZ_JACIDS010000001.1"/>
</dbReference>
<reference evidence="10 11" key="1">
    <citation type="submission" date="2020-08" db="EMBL/GenBank/DDBJ databases">
        <title>Genomic Encyclopedia of Type Strains, Phase IV (KMG-IV): sequencing the most valuable type-strain genomes for metagenomic binning, comparative biology and taxonomic classification.</title>
        <authorList>
            <person name="Goeker M."/>
        </authorList>
    </citation>
    <scope>NUCLEOTIDE SEQUENCE [LARGE SCALE GENOMIC DNA]</scope>
    <source>
        <strain evidence="10 11">DSM 25966</strain>
    </source>
</reference>
<evidence type="ECO:0000256" key="4">
    <source>
        <dbReference type="ARBA" id="ARBA00023239"/>
    </source>
</evidence>
<keyword evidence="3 8" id="KW-0663">Pyridoxal phosphate</keyword>
<evidence type="ECO:0000256" key="2">
    <source>
        <dbReference type="ARBA" id="ARBA00009077"/>
    </source>
</evidence>
<protein>
    <submittedName>
        <fullName evidence="10">Cystathionine beta-lyase</fullName>
        <ecNumber evidence="10">4.4.1.8</ecNumber>
    </submittedName>
</protein>
<dbReference type="Gene3D" id="3.90.1150.10">
    <property type="entry name" value="Aspartate Aminotransferase, domain 1"/>
    <property type="match status" value="1"/>
</dbReference>
<name>A0A840AKB0_9HYPH</name>
<evidence type="ECO:0000256" key="8">
    <source>
        <dbReference type="PIRSR" id="PIRSR001434-2"/>
    </source>
</evidence>
<dbReference type="NCBIfam" id="TIGR01324">
    <property type="entry name" value="cysta_beta_ly_B"/>
    <property type="match status" value="1"/>
</dbReference>
<dbReference type="InterPro" id="IPR015424">
    <property type="entry name" value="PyrdxlP-dep_Trfase"/>
</dbReference>
<dbReference type="SUPFAM" id="SSF53383">
    <property type="entry name" value="PLP-dependent transferases"/>
    <property type="match status" value="1"/>
</dbReference>
<dbReference type="EMBL" id="JACIDS010000001">
    <property type="protein sequence ID" value="MBB3929371.1"/>
    <property type="molecule type" value="Genomic_DNA"/>
</dbReference>
<keyword evidence="4 10" id="KW-0456">Lyase</keyword>
<dbReference type="GO" id="GO:0019450">
    <property type="term" value="P:L-cysteine catabolic process to pyruvate"/>
    <property type="evidence" value="ECO:0007669"/>
    <property type="project" value="TreeGrafter"/>
</dbReference>
<evidence type="ECO:0000256" key="1">
    <source>
        <dbReference type="ARBA" id="ARBA00001933"/>
    </source>
</evidence>
<dbReference type="InterPro" id="IPR015421">
    <property type="entry name" value="PyrdxlP-dep_Trfase_major"/>
</dbReference>
<evidence type="ECO:0000256" key="7">
    <source>
        <dbReference type="ARBA" id="ARBA00047625"/>
    </source>
</evidence>
<comment type="similarity">
    <text evidence="2 9">Belongs to the trans-sulfuration enzymes family.</text>
</comment>
<dbReference type="GO" id="GO:0019346">
    <property type="term" value="P:transsulfuration"/>
    <property type="evidence" value="ECO:0007669"/>
    <property type="project" value="InterPro"/>
</dbReference>
<comment type="caution">
    <text evidence="10">The sequence shown here is derived from an EMBL/GenBank/DDBJ whole genome shotgun (WGS) entry which is preliminary data.</text>
</comment>
<comment type="pathway">
    <text evidence="5">Amino-acid biosynthesis; L-methionine biosynthesis via de novo pathway; L-homocysteine from L-cystathionine: step 1/1.</text>
</comment>
<dbReference type="PANTHER" id="PTHR43500:SF1">
    <property type="entry name" value="CYSTATHIONINE BETA-LYASE-RELATED"/>
    <property type="match status" value="1"/>
</dbReference>
<comment type="cofactor">
    <cofactor evidence="1 9">
        <name>pyridoxal 5'-phosphate</name>
        <dbReference type="ChEBI" id="CHEBI:597326"/>
    </cofactor>
</comment>
<sequence>MHDHDDAANLKPATRLIRSGRNPELTGPFVNPPVVHASTVLFEDVAAMRPGGQRYVYGRRGTPTSEALEDALADLEGAAGVVLCPSGLSAVATALMSVLSAGDHLLVADNVYGPGRHAATGVLARFGVEATFFDPMDLDALPGLFTERTRAVYVESPGSLTFEMTDIPHVVAIAHARGAKVVADNTWATPLLYRPLDAGVDLAVVAGTKYLAGHSDVMIGTVAANAETWAALHATHEELGLCVGPDDIYLTLRGLRTMAVRLPRHEETALKLARHLEARPEVERVLYPALPEDPGHALWRRDMSGASGLFGVVMRGWSAARTTAFLNALRLFGLGYSWGGFESLAIPAGLQRSVMAPPPPAALIRLHAGLEDAEDLIADLDQAFTVAAATV</sequence>
<dbReference type="AlphaFoldDB" id="A0A840AKB0"/>
<evidence type="ECO:0000256" key="3">
    <source>
        <dbReference type="ARBA" id="ARBA00022898"/>
    </source>
</evidence>
<evidence type="ECO:0000313" key="11">
    <source>
        <dbReference type="Proteomes" id="UP000553963"/>
    </source>
</evidence>
<accession>A0A840AKB0</accession>
<dbReference type="InterPro" id="IPR006233">
    <property type="entry name" value="Cys_b_lyase_bac"/>
</dbReference>
<keyword evidence="11" id="KW-1185">Reference proteome</keyword>
<dbReference type="PROSITE" id="PS00868">
    <property type="entry name" value="CYS_MET_METAB_PP"/>
    <property type="match status" value="1"/>
</dbReference>
<dbReference type="InterPro" id="IPR015422">
    <property type="entry name" value="PyrdxlP-dep_Trfase_small"/>
</dbReference>
<dbReference type="InterPro" id="IPR000277">
    <property type="entry name" value="Cys/Met-Metab_PyrdxlP-dep_enz"/>
</dbReference>
<gene>
    <name evidence="10" type="ORF">GGR25_000390</name>
</gene>
<evidence type="ECO:0000256" key="5">
    <source>
        <dbReference type="ARBA" id="ARBA00046315"/>
    </source>
</evidence>
<feature type="modified residue" description="N6-(pyridoxal phosphate)lysine" evidence="8">
    <location>
        <position position="209"/>
    </location>
</feature>
<evidence type="ECO:0000256" key="9">
    <source>
        <dbReference type="RuleBase" id="RU362118"/>
    </source>
</evidence>
<dbReference type="PIRSF" id="PIRSF001434">
    <property type="entry name" value="CGS"/>
    <property type="match status" value="1"/>
</dbReference>
<dbReference type="Gene3D" id="3.40.640.10">
    <property type="entry name" value="Type I PLP-dependent aspartate aminotransferase-like (Major domain)"/>
    <property type="match status" value="1"/>
</dbReference>
<proteinExistence type="inferred from homology"/>
<dbReference type="EC" id="4.4.1.8" evidence="10"/>
<dbReference type="PANTHER" id="PTHR43500">
    <property type="entry name" value="CYSTATHIONINE BETA-LYASE-RELATED"/>
    <property type="match status" value="1"/>
</dbReference>
<evidence type="ECO:0000256" key="6">
    <source>
        <dbReference type="ARBA" id="ARBA00047517"/>
    </source>
</evidence>
<dbReference type="FunFam" id="3.40.640.10:FF:000046">
    <property type="entry name" value="Cystathionine gamma-lyase"/>
    <property type="match status" value="1"/>
</dbReference>
<organism evidence="10 11">
    <name type="scientific">Kaistia hirudinis</name>
    <dbReference type="NCBI Taxonomy" id="1293440"/>
    <lineage>
        <taxon>Bacteria</taxon>
        <taxon>Pseudomonadati</taxon>
        <taxon>Pseudomonadota</taxon>
        <taxon>Alphaproteobacteria</taxon>
        <taxon>Hyphomicrobiales</taxon>
        <taxon>Kaistiaceae</taxon>
        <taxon>Kaistia</taxon>
    </lineage>
</organism>
<comment type="catalytic activity">
    <reaction evidence="6">
        <text>L,L-cystathionine + H2O = L-homocysteine + pyruvate + NH4(+)</text>
        <dbReference type="Rhea" id="RHEA:13965"/>
        <dbReference type="ChEBI" id="CHEBI:15361"/>
        <dbReference type="ChEBI" id="CHEBI:15377"/>
        <dbReference type="ChEBI" id="CHEBI:28938"/>
        <dbReference type="ChEBI" id="CHEBI:58161"/>
        <dbReference type="ChEBI" id="CHEBI:58199"/>
    </reaction>
</comment>
<dbReference type="Proteomes" id="UP000553963">
    <property type="component" value="Unassembled WGS sequence"/>
</dbReference>
<dbReference type="GO" id="GO:0047804">
    <property type="term" value="F:cysteine-S-conjugate beta-lyase activity"/>
    <property type="evidence" value="ECO:0007669"/>
    <property type="project" value="UniProtKB-EC"/>
</dbReference>